<name>A0A0S6WAR5_VECG1</name>
<feature type="domain" description="Transcription regulator TrmB C-terminal" evidence="2">
    <location>
        <begin position="106"/>
        <end position="253"/>
    </location>
</feature>
<dbReference type="STRING" id="1499967.U27_02051"/>
<dbReference type="PANTHER" id="PTHR34293">
    <property type="entry name" value="HTH-TYPE TRANSCRIPTIONAL REGULATOR TRMBL2"/>
    <property type="match status" value="1"/>
</dbReference>
<keyword evidence="4" id="KW-1185">Reference proteome</keyword>
<evidence type="ECO:0000313" key="4">
    <source>
        <dbReference type="Proteomes" id="UP000030661"/>
    </source>
</evidence>
<dbReference type="CDD" id="cd09124">
    <property type="entry name" value="PLDc_like_TrmB_middle"/>
    <property type="match status" value="1"/>
</dbReference>
<dbReference type="EMBL" id="DF820463">
    <property type="protein sequence ID" value="GAK55219.1"/>
    <property type="molecule type" value="Genomic_DNA"/>
</dbReference>
<dbReference type="Pfam" id="PF01978">
    <property type="entry name" value="TrmB"/>
    <property type="match status" value="1"/>
</dbReference>
<dbReference type="Pfam" id="PF11495">
    <property type="entry name" value="Regulator_TrmB"/>
    <property type="match status" value="1"/>
</dbReference>
<dbReference type="AlphaFoldDB" id="A0A0S6WAR5"/>
<dbReference type="InterPro" id="IPR036388">
    <property type="entry name" value="WH-like_DNA-bd_sf"/>
</dbReference>
<reference evidence="3" key="1">
    <citation type="journal article" date="2015" name="PeerJ">
        <title>First genomic representation of candidate bacterial phylum KSB3 points to enhanced environmental sensing as a trigger of wastewater bulking.</title>
        <authorList>
            <person name="Sekiguchi Y."/>
            <person name="Ohashi A."/>
            <person name="Parks D.H."/>
            <person name="Yamauchi T."/>
            <person name="Tyson G.W."/>
            <person name="Hugenholtz P."/>
        </authorList>
    </citation>
    <scope>NUCLEOTIDE SEQUENCE [LARGE SCALE GENOMIC DNA]</scope>
</reference>
<dbReference type="InterPro" id="IPR051797">
    <property type="entry name" value="TrmB-like"/>
</dbReference>
<evidence type="ECO:0000313" key="3">
    <source>
        <dbReference type="EMBL" id="GAK55219.1"/>
    </source>
</evidence>
<feature type="domain" description="Transcription regulator TrmB N-terminal" evidence="1">
    <location>
        <begin position="9"/>
        <end position="73"/>
    </location>
</feature>
<sequence>MKMETDCKLRDLGFSQYETSCYLALIANHPANGSQLSKASGIARSRIYDVLRNMTRKGLVQEVGNGQYVPIPPDELIQRLRSQFESDLAILEDQLQEMAVESMYEYVWAIQGYHYVMKRATQMIKAAQHELYVRLFPETAIHLNKHLHDAAKRGVNIRYIAMGEMPLTFDIQVVHPNSSKLRETIGGMSLDLVADKIEALVGIFETGKEEHSPINWTRNHWFVIANRDSLRHDFYHYFLHKLYEQQQELSEQDKKIYEVIKAES</sequence>
<dbReference type="HOGENOM" id="CLU_072493_1_0_0"/>
<dbReference type="InterPro" id="IPR036390">
    <property type="entry name" value="WH_DNA-bd_sf"/>
</dbReference>
<dbReference type="PANTHER" id="PTHR34293:SF1">
    <property type="entry name" value="HTH-TYPE TRANSCRIPTIONAL REGULATOR TRMBL2"/>
    <property type="match status" value="1"/>
</dbReference>
<dbReference type="Gene3D" id="3.30.870.10">
    <property type="entry name" value="Endonuclease Chain A"/>
    <property type="match status" value="1"/>
</dbReference>
<dbReference type="InterPro" id="IPR002831">
    <property type="entry name" value="Tscrpt_reg_TrmB_N"/>
</dbReference>
<organism evidence="3">
    <name type="scientific">Vecturithrix granuli</name>
    <dbReference type="NCBI Taxonomy" id="1499967"/>
    <lineage>
        <taxon>Bacteria</taxon>
        <taxon>Candidatus Moduliflexota</taxon>
        <taxon>Candidatus Vecturitrichia</taxon>
        <taxon>Candidatus Vecturitrichales</taxon>
        <taxon>Candidatus Vecturitrichaceae</taxon>
        <taxon>Candidatus Vecturithrix</taxon>
    </lineage>
</organism>
<protein>
    <recommendedName>
        <fullName evidence="5">Transcriptional regulator, TrmB</fullName>
    </recommendedName>
</protein>
<dbReference type="Gene3D" id="1.10.10.10">
    <property type="entry name" value="Winged helix-like DNA-binding domain superfamily/Winged helix DNA-binding domain"/>
    <property type="match status" value="1"/>
</dbReference>
<dbReference type="SUPFAM" id="SSF46785">
    <property type="entry name" value="Winged helix' DNA-binding domain"/>
    <property type="match status" value="1"/>
</dbReference>
<evidence type="ECO:0000259" key="2">
    <source>
        <dbReference type="Pfam" id="PF11495"/>
    </source>
</evidence>
<gene>
    <name evidence="3" type="ORF">U27_02051</name>
</gene>
<evidence type="ECO:0008006" key="5">
    <source>
        <dbReference type="Google" id="ProtNLM"/>
    </source>
</evidence>
<dbReference type="eggNOG" id="COG1378">
    <property type="taxonomic scope" value="Bacteria"/>
</dbReference>
<accession>A0A0S6WAR5</accession>
<dbReference type="InterPro" id="IPR021586">
    <property type="entry name" value="Tscrpt_reg_TrmB_C"/>
</dbReference>
<proteinExistence type="predicted"/>
<dbReference type="Proteomes" id="UP000030661">
    <property type="component" value="Unassembled WGS sequence"/>
</dbReference>
<evidence type="ECO:0000259" key="1">
    <source>
        <dbReference type="Pfam" id="PF01978"/>
    </source>
</evidence>